<evidence type="ECO:0000256" key="3">
    <source>
        <dbReference type="ARBA" id="ARBA00012438"/>
    </source>
</evidence>
<evidence type="ECO:0000256" key="7">
    <source>
        <dbReference type="ARBA" id="ARBA00022692"/>
    </source>
</evidence>
<dbReference type="InterPro" id="IPR050398">
    <property type="entry name" value="HssS/ArlS-like"/>
</dbReference>
<dbReference type="EC" id="2.7.13.3" evidence="3"/>
<dbReference type="CDD" id="cd00082">
    <property type="entry name" value="HisKA"/>
    <property type="match status" value="1"/>
</dbReference>
<reference evidence="17" key="1">
    <citation type="submission" date="2018-02" db="EMBL/GenBank/DDBJ databases">
        <authorList>
            <person name="Kim S.-K."/>
            <person name="Jung H.-I."/>
            <person name="Lee S.-W."/>
        </authorList>
    </citation>
    <scope>NUCLEOTIDE SEQUENCE</scope>
    <source>
        <strain evidence="17">SK3146</strain>
    </source>
</reference>
<keyword evidence="18" id="KW-1185">Reference proteome</keyword>
<dbReference type="PANTHER" id="PTHR45528:SF1">
    <property type="entry name" value="SENSOR HISTIDINE KINASE CPXA"/>
    <property type="match status" value="1"/>
</dbReference>
<evidence type="ECO:0000256" key="8">
    <source>
        <dbReference type="ARBA" id="ARBA00022741"/>
    </source>
</evidence>
<keyword evidence="9" id="KW-0418">Kinase</keyword>
<feature type="transmembrane region" description="Helical" evidence="14">
    <location>
        <begin position="180"/>
        <end position="203"/>
    </location>
</feature>
<dbReference type="GO" id="GO:0004673">
    <property type="term" value="F:protein histidine kinase activity"/>
    <property type="evidence" value="ECO:0007669"/>
    <property type="project" value="UniProtKB-EC"/>
</dbReference>
<dbReference type="InterPro" id="IPR036097">
    <property type="entry name" value="HisK_dim/P_sf"/>
</dbReference>
<sequence length="511" mass="57279">MSIRVRLVLSYIAMLLVPLVLLGIAVMILIVALLGDVRSVYKLNGSHMNPIGAILKQQSAVEAEIQLRSRDNPDSLLDSAVQAGLEESLNAINMELIVRKEDDVRFASPKLAESGLLNRLPAYGEANSPMEKSGRWERKEEGRSGWFIAQQQDTVFSDGSRGSVFMAMDFNVLGRFAHRYFSLFLLSLLAILVLTNGLLTYFVSRSIIRPLRSLKKAADQIKEGHLDFAVKPESKDEIGELAASFEQMRSRLKESVERQLQYEENRKELISNISHDLKTPITAIKGYVEGIIDGVTNTPEKLDKYVRTIHTKSMQLDRLIDELFLFSKLDLNSQPFHFEPVDLIAFLQDCTDELQMDIEKQGVSFRFVTEPGLAEAWTAADRDQLKRVLVNMIENAMKYMDKEHGTIRLRIADAGEHYIVEVEDNGQGIAAESLPHIFDRFYRADRSRNASTGGSGLGLSIAKQIIEGHGGVIGARSEPGKGTVIWFTLDKRKDDRSGGEGHEQPHIDHRG</sequence>
<evidence type="ECO:0000256" key="9">
    <source>
        <dbReference type="ARBA" id="ARBA00022777"/>
    </source>
</evidence>
<dbReference type="InterPro" id="IPR005467">
    <property type="entry name" value="His_kinase_dom"/>
</dbReference>
<feature type="domain" description="HAMP" evidence="16">
    <location>
        <begin position="205"/>
        <end position="257"/>
    </location>
</feature>
<organism evidence="17 18">
    <name type="scientific">Paenibacillus konkukensis</name>
    <dbReference type="NCBI Taxonomy" id="2020716"/>
    <lineage>
        <taxon>Bacteria</taxon>
        <taxon>Bacillati</taxon>
        <taxon>Bacillota</taxon>
        <taxon>Bacilli</taxon>
        <taxon>Bacillales</taxon>
        <taxon>Paenibacillaceae</taxon>
        <taxon>Paenibacillus</taxon>
    </lineage>
</organism>
<comment type="catalytic activity">
    <reaction evidence="1">
        <text>ATP + protein L-histidine = ADP + protein N-phospho-L-histidine.</text>
        <dbReference type="EC" id="2.7.13.3"/>
    </reaction>
</comment>
<feature type="domain" description="Histidine kinase" evidence="15">
    <location>
        <begin position="272"/>
        <end position="493"/>
    </location>
</feature>
<evidence type="ECO:0000256" key="2">
    <source>
        <dbReference type="ARBA" id="ARBA00004651"/>
    </source>
</evidence>
<dbReference type="SMART" id="SM00388">
    <property type="entry name" value="HisKA"/>
    <property type="match status" value="1"/>
</dbReference>
<dbReference type="SUPFAM" id="SSF47384">
    <property type="entry name" value="Homodimeric domain of signal transducing histidine kinase"/>
    <property type="match status" value="1"/>
</dbReference>
<dbReference type="SMART" id="SM00304">
    <property type="entry name" value="HAMP"/>
    <property type="match status" value="1"/>
</dbReference>
<dbReference type="PANTHER" id="PTHR45528">
    <property type="entry name" value="SENSOR HISTIDINE KINASE CPXA"/>
    <property type="match status" value="1"/>
</dbReference>
<keyword evidence="7 14" id="KW-0812">Transmembrane</keyword>
<dbReference type="PROSITE" id="PS50109">
    <property type="entry name" value="HIS_KIN"/>
    <property type="match status" value="1"/>
</dbReference>
<dbReference type="Pfam" id="PF00512">
    <property type="entry name" value="HisKA"/>
    <property type="match status" value="1"/>
</dbReference>
<evidence type="ECO:0000256" key="4">
    <source>
        <dbReference type="ARBA" id="ARBA00022475"/>
    </source>
</evidence>
<keyword evidence="6 17" id="KW-0808">Transferase</keyword>
<comment type="subcellular location">
    <subcellularLocation>
        <location evidence="2">Cell membrane</location>
        <topology evidence="2">Multi-pass membrane protein</topology>
    </subcellularLocation>
</comment>
<evidence type="ECO:0000313" key="17">
    <source>
        <dbReference type="EMBL" id="UQZ83533.1"/>
    </source>
</evidence>
<keyword evidence="11 14" id="KW-1133">Transmembrane helix</keyword>
<evidence type="ECO:0000313" key="18">
    <source>
        <dbReference type="Proteomes" id="UP001057134"/>
    </source>
</evidence>
<dbReference type="CDD" id="cd06225">
    <property type="entry name" value="HAMP"/>
    <property type="match status" value="1"/>
</dbReference>
<gene>
    <name evidence="17" type="primary">phoR_8</name>
    <name evidence="17" type="ORF">SK3146_02720</name>
</gene>
<dbReference type="InterPro" id="IPR003661">
    <property type="entry name" value="HisK_dim/P_dom"/>
</dbReference>
<dbReference type="InterPro" id="IPR003594">
    <property type="entry name" value="HATPase_dom"/>
</dbReference>
<protein>
    <recommendedName>
        <fullName evidence="3">histidine kinase</fullName>
        <ecNumber evidence="3">2.7.13.3</ecNumber>
    </recommendedName>
</protein>
<dbReference type="SMART" id="SM00387">
    <property type="entry name" value="HATPase_c"/>
    <property type="match status" value="1"/>
</dbReference>
<dbReference type="Pfam" id="PF00672">
    <property type="entry name" value="HAMP"/>
    <property type="match status" value="1"/>
</dbReference>
<evidence type="ECO:0000256" key="6">
    <source>
        <dbReference type="ARBA" id="ARBA00022679"/>
    </source>
</evidence>
<proteinExistence type="predicted"/>
<evidence type="ECO:0000256" key="1">
    <source>
        <dbReference type="ARBA" id="ARBA00000085"/>
    </source>
</evidence>
<evidence type="ECO:0000259" key="15">
    <source>
        <dbReference type="PROSITE" id="PS50109"/>
    </source>
</evidence>
<dbReference type="Gene3D" id="1.10.287.130">
    <property type="match status" value="1"/>
</dbReference>
<accession>A0ABY4RPN9</accession>
<evidence type="ECO:0000256" key="5">
    <source>
        <dbReference type="ARBA" id="ARBA00022553"/>
    </source>
</evidence>
<keyword evidence="13 14" id="KW-0472">Membrane</keyword>
<dbReference type="InterPro" id="IPR003660">
    <property type="entry name" value="HAMP_dom"/>
</dbReference>
<dbReference type="RefSeq" id="WP_249865538.1">
    <property type="nucleotide sequence ID" value="NZ_CP027059.1"/>
</dbReference>
<reference evidence="17" key="2">
    <citation type="journal article" date="2021" name="J Anim Sci Technol">
        <title>Complete genome sequence of Paenibacillus konkukensis sp. nov. SK3146 as a potential probiotic strain.</title>
        <authorList>
            <person name="Jung H.I."/>
            <person name="Park S."/>
            <person name="Niu K.M."/>
            <person name="Lee S.W."/>
            <person name="Kothari D."/>
            <person name="Yi K.J."/>
            <person name="Kim S.K."/>
        </authorList>
    </citation>
    <scope>NUCLEOTIDE SEQUENCE</scope>
    <source>
        <strain evidence="17">SK3146</strain>
    </source>
</reference>
<dbReference type="InterPro" id="IPR004358">
    <property type="entry name" value="Sig_transdc_His_kin-like_C"/>
</dbReference>
<dbReference type="SUPFAM" id="SSF158472">
    <property type="entry name" value="HAMP domain-like"/>
    <property type="match status" value="1"/>
</dbReference>
<dbReference type="InterPro" id="IPR036890">
    <property type="entry name" value="HATPase_C_sf"/>
</dbReference>
<evidence type="ECO:0000256" key="13">
    <source>
        <dbReference type="ARBA" id="ARBA00023136"/>
    </source>
</evidence>
<dbReference type="EMBL" id="CP027059">
    <property type="protein sequence ID" value="UQZ83533.1"/>
    <property type="molecule type" value="Genomic_DNA"/>
</dbReference>
<dbReference type="Pfam" id="PF02518">
    <property type="entry name" value="HATPase_c"/>
    <property type="match status" value="1"/>
</dbReference>
<evidence type="ECO:0000256" key="14">
    <source>
        <dbReference type="SAM" id="Phobius"/>
    </source>
</evidence>
<evidence type="ECO:0000256" key="10">
    <source>
        <dbReference type="ARBA" id="ARBA00022840"/>
    </source>
</evidence>
<dbReference type="Proteomes" id="UP001057134">
    <property type="component" value="Chromosome"/>
</dbReference>
<name>A0ABY4RPN9_9BACL</name>
<evidence type="ECO:0000259" key="16">
    <source>
        <dbReference type="PROSITE" id="PS50885"/>
    </source>
</evidence>
<evidence type="ECO:0000256" key="12">
    <source>
        <dbReference type="ARBA" id="ARBA00023012"/>
    </source>
</evidence>
<dbReference type="PROSITE" id="PS50885">
    <property type="entry name" value="HAMP"/>
    <property type="match status" value="1"/>
</dbReference>
<keyword evidence="12" id="KW-0902">Two-component regulatory system</keyword>
<dbReference type="Gene3D" id="6.10.340.10">
    <property type="match status" value="1"/>
</dbReference>
<dbReference type="PRINTS" id="PR00344">
    <property type="entry name" value="BCTRLSENSOR"/>
</dbReference>
<feature type="transmembrane region" description="Helical" evidence="14">
    <location>
        <begin position="12"/>
        <end position="34"/>
    </location>
</feature>
<keyword evidence="8" id="KW-0547">Nucleotide-binding</keyword>
<keyword evidence="10" id="KW-0067">ATP-binding</keyword>
<dbReference type="Gene3D" id="3.30.565.10">
    <property type="entry name" value="Histidine kinase-like ATPase, C-terminal domain"/>
    <property type="match status" value="1"/>
</dbReference>
<keyword evidence="4" id="KW-1003">Cell membrane</keyword>
<dbReference type="CDD" id="cd00075">
    <property type="entry name" value="HATPase"/>
    <property type="match status" value="1"/>
</dbReference>
<keyword evidence="5" id="KW-0597">Phosphoprotein</keyword>
<evidence type="ECO:0000256" key="11">
    <source>
        <dbReference type="ARBA" id="ARBA00022989"/>
    </source>
</evidence>
<dbReference type="SUPFAM" id="SSF55874">
    <property type="entry name" value="ATPase domain of HSP90 chaperone/DNA topoisomerase II/histidine kinase"/>
    <property type="match status" value="1"/>
</dbReference>